<evidence type="ECO:0000256" key="2">
    <source>
        <dbReference type="ARBA" id="ARBA00022555"/>
    </source>
</evidence>
<dbReference type="SMART" id="SM00863">
    <property type="entry name" value="tRNA_SAD"/>
    <property type="match status" value="1"/>
</dbReference>
<dbReference type="GO" id="GO:0005524">
    <property type="term" value="F:ATP binding"/>
    <property type="evidence" value="ECO:0007669"/>
    <property type="project" value="UniProtKB-UniRule"/>
</dbReference>
<comment type="subunit">
    <text evidence="9">Monomer.</text>
</comment>
<dbReference type="FunFam" id="3.30.980.10:FF:000004">
    <property type="entry name" value="Alanine--tRNA ligase, cytoplasmic"/>
    <property type="match status" value="1"/>
</dbReference>
<keyword evidence="9" id="KW-0963">Cytoplasm</keyword>
<comment type="domain">
    <text evidence="9">Consists of three domains; the N-terminal catalytic domain, the editing domain and the C-terminal C-Ala domain. The editing domain removes incorrectly charged amino acids, while the C-Ala domain, along with tRNA(Ala), serves as a bridge to cooperatively bring together the editing and aminoacylation centers thus stimulating deacylation of misacylated tRNAs.</text>
</comment>
<dbReference type="SUPFAM" id="SSF101353">
    <property type="entry name" value="Putative anticodon-binding domain of alanyl-tRNA synthetase (AlaRS)"/>
    <property type="match status" value="1"/>
</dbReference>
<evidence type="ECO:0000256" key="8">
    <source>
        <dbReference type="ARBA" id="ARBA00023146"/>
    </source>
</evidence>
<dbReference type="GO" id="GO:0004813">
    <property type="term" value="F:alanine-tRNA ligase activity"/>
    <property type="evidence" value="ECO:0007669"/>
    <property type="project" value="UniProtKB-UniRule"/>
</dbReference>
<dbReference type="InterPro" id="IPR002318">
    <property type="entry name" value="Ala-tRNA-lgiase_IIc"/>
</dbReference>
<evidence type="ECO:0000256" key="6">
    <source>
        <dbReference type="ARBA" id="ARBA00022884"/>
    </source>
</evidence>
<accession>A0A1Y2GG00</accession>
<dbReference type="CDD" id="cd00673">
    <property type="entry name" value="AlaRS_core"/>
    <property type="match status" value="1"/>
</dbReference>
<evidence type="ECO:0000256" key="9">
    <source>
        <dbReference type="HAMAP-Rule" id="MF_03133"/>
    </source>
</evidence>
<dbReference type="InterPro" id="IPR018162">
    <property type="entry name" value="Ala-tRNA-ligase_IIc_anticod-bd"/>
</dbReference>
<evidence type="ECO:0000256" key="7">
    <source>
        <dbReference type="ARBA" id="ARBA00022917"/>
    </source>
</evidence>
<dbReference type="Pfam" id="PF07973">
    <property type="entry name" value="tRNA_SAD"/>
    <property type="match status" value="1"/>
</dbReference>
<dbReference type="Gene3D" id="3.30.930.10">
    <property type="entry name" value="Bira Bifunctional Protein, Domain 2"/>
    <property type="match status" value="1"/>
</dbReference>
<feature type="binding site" evidence="9">
    <location>
        <position position="651"/>
    </location>
    <ligand>
        <name>Zn(2+)</name>
        <dbReference type="ChEBI" id="CHEBI:29105"/>
    </ligand>
</feature>
<evidence type="ECO:0000313" key="13">
    <source>
        <dbReference type="Proteomes" id="UP000193648"/>
    </source>
</evidence>
<dbReference type="PROSITE" id="PS50860">
    <property type="entry name" value="AA_TRNA_LIGASE_II_ALA"/>
    <property type="match status" value="1"/>
</dbReference>
<comment type="caution">
    <text evidence="12">The sequence shown here is derived from an EMBL/GenBank/DDBJ whole genome shotgun (WGS) entry which is preliminary data.</text>
</comment>
<feature type="domain" description="Alanyl-transfer RNA synthetases family profile" evidence="11">
    <location>
        <begin position="78"/>
        <end position="792"/>
    </location>
</feature>
<dbReference type="InterPro" id="IPR050058">
    <property type="entry name" value="Ala-tRNA_ligase"/>
</dbReference>
<gene>
    <name evidence="9" type="primary">ALA1</name>
    <name evidence="12" type="ORF">BCR41DRAFT_358397</name>
</gene>
<feature type="binding site" evidence="9">
    <location>
        <position position="753"/>
    </location>
    <ligand>
        <name>Zn(2+)</name>
        <dbReference type="ChEBI" id="CHEBI:29105"/>
    </ligand>
</feature>
<dbReference type="PANTHER" id="PTHR11777:SF9">
    <property type="entry name" value="ALANINE--TRNA LIGASE, CYTOPLASMIC"/>
    <property type="match status" value="1"/>
</dbReference>
<keyword evidence="9" id="KW-0479">Metal-binding</keyword>
<keyword evidence="6 9" id="KW-0694">RNA-binding</keyword>
<feature type="binding site" evidence="9">
    <location>
        <position position="749"/>
    </location>
    <ligand>
        <name>Zn(2+)</name>
        <dbReference type="ChEBI" id="CHEBI:29105"/>
    </ligand>
</feature>
<organism evidence="12 13">
    <name type="scientific">Lobosporangium transversale</name>
    <dbReference type="NCBI Taxonomy" id="64571"/>
    <lineage>
        <taxon>Eukaryota</taxon>
        <taxon>Fungi</taxon>
        <taxon>Fungi incertae sedis</taxon>
        <taxon>Mucoromycota</taxon>
        <taxon>Mortierellomycotina</taxon>
        <taxon>Mortierellomycetes</taxon>
        <taxon>Mortierellales</taxon>
        <taxon>Mortierellaceae</taxon>
        <taxon>Lobosporangium</taxon>
    </lineage>
</organism>
<dbReference type="InterPro" id="IPR018164">
    <property type="entry name" value="Ala-tRNA-synth_IIc_N"/>
</dbReference>
<dbReference type="SUPFAM" id="SSF50447">
    <property type="entry name" value="Translation proteins"/>
    <property type="match status" value="1"/>
</dbReference>
<dbReference type="AlphaFoldDB" id="A0A1Y2GG00"/>
<dbReference type="GO" id="GO:0005739">
    <property type="term" value="C:mitochondrion"/>
    <property type="evidence" value="ECO:0007669"/>
    <property type="project" value="UniProtKB-SubCell"/>
</dbReference>
<evidence type="ECO:0000259" key="11">
    <source>
        <dbReference type="PROSITE" id="PS50860"/>
    </source>
</evidence>
<dbReference type="InterPro" id="IPR012947">
    <property type="entry name" value="tRNA_SAD"/>
</dbReference>
<evidence type="ECO:0000256" key="5">
    <source>
        <dbReference type="ARBA" id="ARBA00022840"/>
    </source>
</evidence>
<dbReference type="PRINTS" id="PR00980">
    <property type="entry name" value="TRNASYNTHALA"/>
</dbReference>
<dbReference type="GO" id="GO:0008270">
    <property type="term" value="F:zinc ion binding"/>
    <property type="evidence" value="ECO:0007669"/>
    <property type="project" value="UniProtKB-UniRule"/>
</dbReference>
<dbReference type="Pfam" id="PF01411">
    <property type="entry name" value="tRNA-synt_2c"/>
    <property type="match status" value="1"/>
</dbReference>
<dbReference type="Gene3D" id="3.30.980.10">
    <property type="entry name" value="Threonyl-trna Synthetase, Chain A, domain 2"/>
    <property type="match status" value="1"/>
</dbReference>
<dbReference type="Gene3D" id="3.10.310.40">
    <property type="match status" value="1"/>
</dbReference>
<feature type="binding site" evidence="9">
    <location>
        <position position="647"/>
    </location>
    <ligand>
        <name>Zn(2+)</name>
        <dbReference type="ChEBI" id="CHEBI:29105"/>
    </ligand>
</feature>
<evidence type="ECO:0000256" key="1">
    <source>
        <dbReference type="ARBA" id="ARBA00008429"/>
    </source>
</evidence>
<dbReference type="OrthoDB" id="2423964at2759"/>
<keyword evidence="8 9" id="KW-0030">Aminoacyl-tRNA synthetase</keyword>
<keyword evidence="3 9" id="KW-0436">Ligase</keyword>
<dbReference type="InterPro" id="IPR023033">
    <property type="entry name" value="Ala_tRNA_ligase_euk/bac"/>
</dbReference>
<comment type="similarity">
    <text evidence="1">Belongs to the class-II aminoacyl-tRNA synthetase family. Alax-L subfamily.</text>
</comment>
<dbReference type="InterPro" id="IPR018165">
    <property type="entry name" value="Ala-tRNA-synth_IIc_core"/>
</dbReference>
<keyword evidence="10" id="KW-0175">Coiled coil</keyword>
<keyword evidence="9" id="KW-0496">Mitochondrion</keyword>
<dbReference type="GO" id="GO:0002161">
    <property type="term" value="F:aminoacyl-tRNA deacylase activity"/>
    <property type="evidence" value="ECO:0007669"/>
    <property type="project" value="TreeGrafter"/>
</dbReference>
<evidence type="ECO:0000256" key="4">
    <source>
        <dbReference type="ARBA" id="ARBA00022741"/>
    </source>
</evidence>
<reference evidence="12 13" key="1">
    <citation type="submission" date="2016-07" db="EMBL/GenBank/DDBJ databases">
        <title>Pervasive Adenine N6-methylation of Active Genes in Fungi.</title>
        <authorList>
            <consortium name="DOE Joint Genome Institute"/>
            <person name="Mondo S.J."/>
            <person name="Dannebaum R.O."/>
            <person name="Kuo R.C."/>
            <person name="Labutti K."/>
            <person name="Haridas S."/>
            <person name="Kuo A."/>
            <person name="Salamov A."/>
            <person name="Ahrendt S.R."/>
            <person name="Lipzen A."/>
            <person name="Sullivan W."/>
            <person name="Andreopoulos W.B."/>
            <person name="Clum A."/>
            <person name="Lindquist E."/>
            <person name="Daum C."/>
            <person name="Ramamoorthy G.K."/>
            <person name="Gryganskyi A."/>
            <person name="Culley D."/>
            <person name="Magnuson J.K."/>
            <person name="James T.Y."/>
            <person name="O'Malley M.A."/>
            <person name="Stajich J.E."/>
            <person name="Spatafora J.W."/>
            <person name="Visel A."/>
            <person name="Grigoriev I.V."/>
        </authorList>
    </citation>
    <scope>NUCLEOTIDE SEQUENCE [LARGE SCALE GENOMIC DNA]</scope>
    <source>
        <strain evidence="12 13">NRRL 3116</strain>
    </source>
</reference>
<keyword evidence="5 9" id="KW-0067">ATP-binding</keyword>
<dbReference type="STRING" id="64571.A0A1Y2GG00"/>
<comment type="cofactor">
    <cofactor evidence="9">
        <name>Zn(2+)</name>
        <dbReference type="ChEBI" id="CHEBI:29105"/>
    </cofactor>
    <text evidence="9">Binds 1 zinc ion per subunit.</text>
</comment>
<comment type="subcellular location">
    <subcellularLocation>
        <location evidence="9">Mitochondrion</location>
    </subcellularLocation>
    <subcellularLocation>
        <location evidence="9">Cytoplasm</location>
    </subcellularLocation>
</comment>
<dbReference type="PANTHER" id="PTHR11777">
    <property type="entry name" value="ALANYL-TRNA SYNTHETASE"/>
    <property type="match status" value="1"/>
</dbReference>
<dbReference type="GO" id="GO:0000049">
    <property type="term" value="F:tRNA binding"/>
    <property type="evidence" value="ECO:0007669"/>
    <property type="project" value="UniProtKB-KW"/>
</dbReference>
<keyword evidence="7 9" id="KW-0648">Protein biosynthesis</keyword>
<feature type="coiled-coil region" evidence="10">
    <location>
        <begin position="812"/>
        <end position="839"/>
    </location>
</feature>
<comment type="catalytic activity">
    <reaction evidence="9">
        <text>tRNA(Ala) + L-alanine + ATP = L-alanyl-tRNA(Ala) + AMP + diphosphate</text>
        <dbReference type="Rhea" id="RHEA:12540"/>
        <dbReference type="Rhea" id="RHEA-COMP:9657"/>
        <dbReference type="Rhea" id="RHEA-COMP:9923"/>
        <dbReference type="ChEBI" id="CHEBI:30616"/>
        <dbReference type="ChEBI" id="CHEBI:33019"/>
        <dbReference type="ChEBI" id="CHEBI:57972"/>
        <dbReference type="ChEBI" id="CHEBI:78442"/>
        <dbReference type="ChEBI" id="CHEBI:78497"/>
        <dbReference type="ChEBI" id="CHEBI:456215"/>
        <dbReference type="EC" id="6.1.1.7"/>
    </reaction>
</comment>
<protein>
    <recommendedName>
        <fullName evidence="9">Alanine--tRNA ligase</fullName>
        <ecNumber evidence="9">6.1.1.7</ecNumber>
    </recommendedName>
    <alternativeName>
        <fullName evidence="9">Alanyl-tRNA synthetase</fullName>
        <shortName evidence="9">AlaRS</shortName>
    </alternativeName>
</protein>
<dbReference type="EMBL" id="MCFF01000033">
    <property type="protein sequence ID" value="ORZ09738.1"/>
    <property type="molecule type" value="Genomic_DNA"/>
</dbReference>
<evidence type="ECO:0000313" key="12">
    <source>
        <dbReference type="EMBL" id="ORZ09738.1"/>
    </source>
</evidence>
<keyword evidence="2 9" id="KW-0820">tRNA-binding</keyword>
<dbReference type="HAMAP" id="MF_00036_B">
    <property type="entry name" value="Ala_tRNA_synth_B"/>
    <property type="match status" value="1"/>
</dbReference>
<evidence type="ECO:0000256" key="10">
    <source>
        <dbReference type="SAM" id="Coils"/>
    </source>
</evidence>
<evidence type="ECO:0000256" key="3">
    <source>
        <dbReference type="ARBA" id="ARBA00022598"/>
    </source>
</evidence>
<keyword evidence="9" id="KW-0862">Zinc</keyword>
<dbReference type="SUPFAM" id="SSF55186">
    <property type="entry name" value="ThrRS/AlaRS common domain"/>
    <property type="match status" value="1"/>
</dbReference>
<proteinExistence type="inferred from homology"/>
<dbReference type="InterPro" id="IPR045864">
    <property type="entry name" value="aa-tRNA-synth_II/BPL/LPL"/>
</dbReference>
<dbReference type="InterPro" id="IPR009000">
    <property type="entry name" value="Transl_B-barrel_sf"/>
</dbReference>
<dbReference type="NCBIfam" id="TIGR00344">
    <property type="entry name" value="alaS"/>
    <property type="match status" value="1"/>
</dbReference>
<dbReference type="Proteomes" id="UP000193648">
    <property type="component" value="Unassembled WGS sequence"/>
</dbReference>
<name>A0A1Y2GG00_9FUNG</name>
<dbReference type="SUPFAM" id="SSF55681">
    <property type="entry name" value="Class II aaRS and biotin synthetases"/>
    <property type="match status" value="1"/>
</dbReference>
<dbReference type="Gene3D" id="3.30.54.20">
    <property type="match status" value="1"/>
</dbReference>
<dbReference type="GO" id="GO:0070143">
    <property type="term" value="P:mitochondrial alanyl-tRNA aminoacylation"/>
    <property type="evidence" value="ECO:0007669"/>
    <property type="project" value="UniProtKB-UniRule"/>
</dbReference>
<keyword evidence="13" id="KW-1185">Reference proteome</keyword>
<dbReference type="FunFam" id="3.30.930.10:FF:000004">
    <property type="entry name" value="Alanine--tRNA ligase"/>
    <property type="match status" value="1"/>
</dbReference>
<dbReference type="EC" id="6.1.1.7" evidence="9"/>
<dbReference type="InParanoid" id="A0A1Y2GG00"/>
<sequence length="960" mass="108294">MMLGRCHMERCLRFPRATAATTTPLNSIYRQYARFTNNRLPKFSTVLLAQEQRLSDQRSLKSLTPVYTCTQLRYLRHMTAPELRKEFTEFFVKEYGHVPVKSSSLIPHNDKSLMFTNAGMVQFKDYFRNPGMAPFKQATSIQKCMRAGGKHNDLDNVGYTPRHHTFFEMLGNFSFGEYSKSRAIQMAWRFLTEIVELPKDRLRVTVLASDQESFDIWKNQEGIPEEKIIRCDTKDNFWTMGEGAGPCGPCTEIFWDTLNDDLEEDRWVEIWNLVFMQHYRNAQGQLENLPIVCVDTGMGLERLASVVQSKGNNFETDVFSSIFDGLHRLMADVGIESSRDINATPHKKIIVDHLRAMSFLIADGVIPSNVGRGYVLRRIIRRALRSGNQLGFTKPFMTRLYPYLLESFGEDIYPEMASRQDSIKSVIHQEEEIFMGTLSKGLALLEPVFKQKNLMESKQVPTEIAFKLYDSFGFPLDITVLIAQERGWTVDLAAVEKLMQKQQEQGRASWKTASSAMHTKVKKWKDQGIFPTFSGYQRDMLTGQLSTIMAAQNTEDGTGDVILAIEPCPFYGLGGGQSPDTGSIKLANGSEWRVVDVFSPYERGLAIRVQSISEDSLTEEDLLCMHQGFQITTFVDTKRREGVAAHHSATHLLNAALRKTLGKPIMQAGSLVEPERLRFDFTHGKAVDQNQLCEIEDWINATALQSLQPVIKEYPLQQAIDMGSIAVFSEKYDEVVRVVNFPKVSMELCGGTHVEDLSKIYPFKILSEGSVAAGTRRIEAAVGKAATRYFIEQDRMVSRLNHDLKSYATSAGNELDLKVNKLKNQAADLSQQYGRLLDKFVKAPVSIPVKGGSLDFLSTVTVPVQIHELEPDIQDQDYYSKKANHVKEQDPRSVHVLVWKENLIVTLDQKQFPKLHAGKVMKSILDQIGGGKGGGQPQLARGRMVSDDAVGKLVQLAQSK</sequence>
<dbReference type="InterPro" id="IPR018163">
    <property type="entry name" value="Thr/Ala-tRNA-synth_IIc_edit"/>
</dbReference>
<keyword evidence="4 9" id="KW-0547">Nucleotide-binding</keyword>
<comment type="function">
    <text evidence="9">Catalyzes the attachment of alanine to tRNA(Ala) in a two-step reaction: alanine is first activated by ATP to form Ala-AMP and then transferred to the acceptor end of tRNA(Ala). Also edits incorrectly charged tRNA(Ala) via its editing domain.</text>
</comment>